<dbReference type="SUPFAM" id="SSF63817">
    <property type="entry name" value="Sortase"/>
    <property type="match status" value="1"/>
</dbReference>
<dbReference type="InterPro" id="IPR009835">
    <property type="entry name" value="SrtB"/>
</dbReference>
<dbReference type="InterPro" id="IPR005754">
    <property type="entry name" value="Sortase"/>
</dbReference>
<proteinExistence type="predicted"/>
<dbReference type="InterPro" id="IPR023365">
    <property type="entry name" value="Sortase_dom-sf"/>
</dbReference>
<name>A0A419T3L6_9FIRM</name>
<keyword evidence="1" id="KW-0378">Hydrolase</keyword>
<sequence>MFTLWLTMFLVFAMKLILRVNTYKDARKEYTNLEKSIWNNQSNMLSPKVNTKTTEESLKEINPDYLLWISIPGTSVNYPVVKSRYPGYYLSHTFFCTENPSGSLFIQEDATQLGDGNLVIFGHNMKDGTMFADLKQYKSQEFYKDHRNVHIYNKGRWYQAEIYSVQITDENDLNSYETGFGSQKEKENFILNMKEKSIYSTSCMPPPIDTLITLSTCHGSAERMIVQAALICYTEN</sequence>
<gene>
    <name evidence="3" type="ORF">BET01_18675</name>
</gene>
<dbReference type="Gene3D" id="2.40.260.10">
    <property type="entry name" value="Sortase"/>
    <property type="match status" value="1"/>
</dbReference>
<dbReference type="AlphaFoldDB" id="A0A419T3L6"/>
<accession>A0A419T3L6</accession>
<evidence type="ECO:0000256" key="2">
    <source>
        <dbReference type="PIRSR" id="PIRSR605754-1"/>
    </source>
</evidence>
<dbReference type="Pfam" id="PF04203">
    <property type="entry name" value="Sortase"/>
    <property type="match status" value="1"/>
</dbReference>
<keyword evidence="4" id="KW-1185">Reference proteome</keyword>
<dbReference type="CDD" id="cd05826">
    <property type="entry name" value="Sortase_B"/>
    <property type="match status" value="1"/>
</dbReference>
<protein>
    <submittedName>
        <fullName evidence="3">SrtB family sortase</fullName>
    </submittedName>
</protein>
<comment type="caution">
    <text evidence="3">The sequence shown here is derived from an EMBL/GenBank/DDBJ whole genome shotgun (WGS) entry which is preliminary data.</text>
</comment>
<feature type="active site" description="Proton donor/acceptor" evidence="2">
    <location>
        <position position="123"/>
    </location>
</feature>
<dbReference type="NCBIfam" id="TIGR03064">
    <property type="entry name" value="sortase_srtB"/>
    <property type="match status" value="1"/>
</dbReference>
<dbReference type="Proteomes" id="UP000284277">
    <property type="component" value="Unassembled WGS sequence"/>
</dbReference>
<evidence type="ECO:0000313" key="4">
    <source>
        <dbReference type="Proteomes" id="UP000284277"/>
    </source>
</evidence>
<feature type="active site" description="Acyl-thioester intermediate" evidence="2">
    <location>
        <position position="217"/>
    </location>
</feature>
<evidence type="ECO:0000256" key="1">
    <source>
        <dbReference type="ARBA" id="ARBA00022801"/>
    </source>
</evidence>
<organism evidence="3 4">
    <name type="scientific">Lacrimispora algidixylanolytica</name>
    <dbReference type="NCBI Taxonomy" id="94868"/>
    <lineage>
        <taxon>Bacteria</taxon>
        <taxon>Bacillati</taxon>
        <taxon>Bacillota</taxon>
        <taxon>Clostridia</taxon>
        <taxon>Lachnospirales</taxon>
        <taxon>Lachnospiraceae</taxon>
        <taxon>Lacrimispora</taxon>
    </lineage>
</organism>
<dbReference type="EMBL" id="MCIA01000014">
    <property type="protein sequence ID" value="RKD32061.1"/>
    <property type="molecule type" value="Genomic_DNA"/>
</dbReference>
<reference evidence="3 4" key="1">
    <citation type="submission" date="2016-08" db="EMBL/GenBank/DDBJ databases">
        <title>A new outlook on sporulation: Clostridium algidixylanolyticum.</title>
        <authorList>
            <person name="Poppleton D.I."/>
            <person name="Gribaldo S."/>
        </authorList>
    </citation>
    <scope>NUCLEOTIDE SEQUENCE [LARGE SCALE GENOMIC DNA]</scope>
    <source>
        <strain evidence="3 4">SPL73</strain>
    </source>
</reference>
<evidence type="ECO:0000313" key="3">
    <source>
        <dbReference type="EMBL" id="RKD32061.1"/>
    </source>
</evidence>
<dbReference type="GO" id="GO:0016787">
    <property type="term" value="F:hydrolase activity"/>
    <property type="evidence" value="ECO:0007669"/>
    <property type="project" value="UniProtKB-KW"/>
</dbReference>